<protein>
    <submittedName>
        <fullName evidence="1">Uncharacterized protein</fullName>
    </submittedName>
</protein>
<dbReference type="EMBL" id="GBXM01066239">
    <property type="protein sequence ID" value="JAH42338.1"/>
    <property type="molecule type" value="Transcribed_RNA"/>
</dbReference>
<sequence length="69" mass="7822">MQTGMALIVIRTNTVKFDVFGNSGWVFLSAHFNLTSEESRIKFKIYNSCTGVLTNAKNNLQIILIRLSR</sequence>
<proteinExistence type="predicted"/>
<accession>A0A0E9SPC2</accession>
<dbReference type="AlphaFoldDB" id="A0A0E9SPC2"/>
<name>A0A0E9SPC2_ANGAN</name>
<evidence type="ECO:0000313" key="1">
    <source>
        <dbReference type="EMBL" id="JAH42338.1"/>
    </source>
</evidence>
<reference evidence="1" key="1">
    <citation type="submission" date="2014-11" db="EMBL/GenBank/DDBJ databases">
        <authorList>
            <person name="Amaro Gonzalez C."/>
        </authorList>
    </citation>
    <scope>NUCLEOTIDE SEQUENCE</scope>
</reference>
<reference evidence="1" key="2">
    <citation type="journal article" date="2015" name="Fish Shellfish Immunol.">
        <title>Early steps in the European eel (Anguilla anguilla)-Vibrio vulnificus interaction in the gills: Role of the RtxA13 toxin.</title>
        <authorList>
            <person name="Callol A."/>
            <person name="Pajuelo D."/>
            <person name="Ebbesson L."/>
            <person name="Teles M."/>
            <person name="MacKenzie S."/>
            <person name="Amaro C."/>
        </authorList>
    </citation>
    <scope>NUCLEOTIDE SEQUENCE</scope>
</reference>
<organism evidence="1">
    <name type="scientific">Anguilla anguilla</name>
    <name type="common">European freshwater eel</name>
    <name type="synonym">Muraena anguilla</name>
    <dbReference type="NCBI Taxonomy" id="7936"/>
    <lineage>
        <taxon>Eukaryota</taxon>
        <taxon>Metazoa</taxon>
        <taxon>Chordata</taxon>
        <taxon>Craniata</taxon>
        <taxon>Vertebrata</taxon>
        <taxon>Euteleostomi</taxon>
        <taxon>Actinopterygii</taxon>
        <taxon>Neopterygii</taxon>
        <taxon>Teleostei</taxon>
        <taxon>Anguilliformes</taxon>
        <taxon>Anguillidae</taxon>
        <taxon>Anguilla</taxon>
    </lineage>
</organism>